<feature type="transmembrane region" description="Helical" evidence="2">
    <location>
        <begin position="130"/>
        <end position="149"/>
    </location>
</feature>
<keyword evidence="2" id="KW-1133">Transmembrane helix</keyword>
<keyword evidence="4" id="KW-1185">Reference proteome</keyword>
<reference evidence="3 4" key="1">
    <citation type="submission" date="2019-02" db="EMBL/GenBank/DDBJ databases">
        <title>Deep-cultivation of Planctomycetes and their phenomic and genomic characterization uncovers novel biology.</title>
        <authorList>
            <person name="Wiegand S."/>
            <person name="Jogler M."/>
            <person name="Boedeker C."/>
            <person name="Pinto D."/>
            <person name="Vollmers J."/>
            <person name="Rivas-Marin E."/>
            <person name="Kohn T."/>
            <person name="Peeters S.H."/>
            <person name="Heuer A."/>
            <person name="Rast P."/>
            <person name="Oberbeckmann S."/>
            <person name="Bunk B."/>
            <person name="Jeske O."/>
            <person name="Meyerdierks A."/>
            <person name="Storesund J.E."/>
            <person name="Kallscheuer N."/>
            <person name="Luecker S."/>
            <person name="Lage O.M."/>
            <person name="Pohl T."/>
            <person name="Merkel B.J."/>
            <person name="Hornburger P."/>
            <person name="Mueller R.-W."/>
            <person name="Bruemmer F."/>
            <person name="Labrenz M."/>
            <person name="Spormann A.M."/>
            <person name="Op Den Camp H."/>
            <person name="Overmann J."/>
            <person name="Amann R."/>
            <person name="Jetten M.S.M."/>
            <person name="Mascher T."/>
            <person name="Medema M.H."/>
            <person name="Devos D.P."/>
            <person name="Kaster A.-K."/>
            <person name="Ovreas L."/>
            <person name="Rohde M."/>
            <person name="Galperin M.Y."/>
            <person name="Jogler C."/>
        </authorList>
    </citation>
    <scope>NUCLEOTIDE SEQUENCE [LARGE SCALE GENOMIC DNA]</scope>
    <source>
        <strain evidence="3 4">CA13</strain>
    </source>
</reference>
<dbReference type="Proteomes" id="UP000315010">
    <property type="component" value="Unassembled WGS sequence"/>
</dbReference>
<evidence type="ECO:0000256" key="2">
    <source>
        <dbReference type="SAM" id="Phobius"/>
    </source>
</evidence>
<feature type="transmembrane region" description="Helical" evidence="2">
    <location>
        <begin position="169"/>
        <end position="189"/>
    </location>
</feature>
<name>A0A5C5Z9X6_9BACT</name>
<proteinExistence type="predicted"/>
<evidence type="ECO:0000313" key="3">
    <source>
        <dbReference type="EMBL" id="TWT84169.1"/>
    </source>
</evidence>
<protein>
    <submittedName>
        <fullName evidence="3">Uncharacterized protein</fullName>
    </submittedName>
</protein>
<sequence>MANQLGMLHFVSTKIAINAKTWQDLGGDCEENREDFDAFFVRSTVNEDRSQQTTHHRAAENEPGDSDPDNNKPIDVVRVGSPFRGEPFGPATSMQGESANRSLATGPQAFSPEDIYFQASPLRYTAMGSVAASAMVVLFAATAAVWFPIGTAMTAGLGCLLSVFGLYSPHRLLASGLLVVHLMLFLYSYSQTM</sequence>
<organism evidence="3 4">
    <name type="scientific">Novipirellula herctigrandis</name>
    <dbReference type="NCBI Taxonomy" id="2527986"/>
    <lineage>
        <taxon>Bacteria</taxon>
        <taxon>Pseudomonadati</taxon>
        <taxon>Planctomycetota</taxon>
        <taxon>Planctomycetia</taxon>
        <taxon>Pirellulales</taxon>
        <taxon>Pirellulaceae</taxon>
        <taxon>Novipirellula</taxon>
    </lineage>
</organism>
<evidence type="ECO:0000313" key="4">
    <source>
        <dbReference type="Proteomes" id="UP000315010"/>
    </source>
</evidence>
<dbReference type="EMBL" id="SJPJ01000001">
    <property type="protein sequence ID" value="TWT84169.1"/>
    <property type="molecule type" value="Genomic_DNA"/>
</dbReference>
<accession>A0A5C5Z9X6</accession>
<keyword evidence="2" id="KW-0812">Transmembrane</keyword>
<comment type="caution">
    <text evidence="3">The sequence shown here is derived from an EMBL/GenBank/DDBJ whole genome shotgun (WGS) entry which is preliminary data.</text>
</comment>
<gene>
    <name evidence="3" type="ORF">CA13_56450</name>
</gene>
<dbReference type="AlphaFoldDB" id="A0A5C5Z9X6"/>
<evidence type="ECO:0000256" key="1">
    <source>
        <dbReference type="SAM" id="MobiDB-lite"/>
    </source>
</evidence>
<keyword evidence="2" id="KW-0472">Membrane</keyword>
<feature type="region of interest" description="Disordered" evidence="1">
    <location>
        <begin position="45"/>
        <end position="79"/>
    </location>
</feature>